<dbReference type="Pfam" id="PF00356">
    <property type="entry name" value="LacI"/>
    <property type="match status" value="1"/>
</dbReference>
<name>A0ABV3P8L1_9ACTN</name>
<feature type="region of interest" description="Disordered" evidence="4">
    <location>
        <begin position="191"/>
        <end position="228"/>
    </location>
</feature>
<evidence type="ECO:0000256" key="2">
    <source>
        <dbReference type="ARBA" id="ARBA00023125"/>
    </source>
</evidence>
<keyword evidence="7" id="KW-1185">Reference proteome</keyword>
<dbReference type="SUPFAM" id="SSF47413">
    <property type="entry name" value="lambda repressor-like DNA-binding domains"/>
    <property type="match status" value="1"/>
</dbReference>
<gene>
    <name evidence="6" type="ORF">AB1207_14590</name>
</gene>
<accession>A0ABV3P8L1</accession>
<dbReference type="Gene3D" id="1.10.260.40">
    <property type="entry name" value="lambda repressor-like DNA-binding domains"/>
    <property type="match status" value="1"/>
</dbReference>
<evidence type="ECO:0000313" key="7">
    <source>
        <dbReference type="Proteomes" id="UP001555826"/>
    </source>
</evidence>
<dbReference type="GO" id="GO:0003677">
    <property type="term" value="F:DNA binding"/>
    <property type="evidence" value="ECO:0007669"/>
    <property type="project" value="UniProtKB-KW"/>
</dbReference>
<evidence type="ECO:0000256" key="1">
    <source>
        <dbReference type="ARBA" id="ARBA00023015"/>
    </source>
</evidence>
<keyword evidence="1" id="KW-0805">Transcription regulation</keyword>
<dbReference type="CDD" id="cd01574">
    <property type="entry name" value="PBP1_LacI"/>
    <property type="match status" value="1"/>
</dbReference>
<comment type="caution">
    <text evidence="6">The sequence shown here is derived from an EMBL/GenBank/DDBJ whole genome shotgun (WGS) entry which is preliminary data.</text>
</comment>
<feature type="domain" description="HTH lacI-type" evidence="5">
    <location>
        <begin position="15"/>
        <end position="69"/>
    </location>
</feature>
<evidence type="ECO:0000256" key="3">
    <source>
        <dbReference type="ARBA" id="ARBA00023163"/>
    </source>
</evidence>
<proteinExistence type="predicted"/>
<dbReference type="InterPro" id="IPR028082">
    <property type="entry name" value="Peripla_BP_I"/>
</dbReference>
<dbReference type="InterPro" id="IPR000843">
    <property type="entry name" value="HTH_LacI"/>
</dbReference>
<dbReference type="Pfam" id="PF13377">
    <property type="entry name" value="Peripla_BP_3"/>
    <property type="match status" value="1"/>
</dbReference>
<dbReference type="RefSeq" id="WP_367639103.1">
    <property type="nucleotide sequence ID" value="NZ_JBFNQN010000009.1"/>
</dbReference>
<dbReference type="SUPFAM" id="SSF53822">
    <property type="entry name" value="Periplasmic binding protein-like I"/>
    <property type="match status" value="1"/>
</dbReference>
<dbReference type="PROSITE" id="PS00356">
    <property type="entry name" value="HTH_LACI_1"/>
    <property type="match status" value="1"/>
</dbReference>
<evidence type="ECO:0000259" key="5">
    <source>
        <dbReference type="PROSITE" id="PS50932"/>
    </source>
</evidence>
<keyword evidence="3" id="KW-0804">Transcription</keyword>
<dbReference type="PANTHER" id="PTHR30146">
    <property type="entry name" value="LACI-RELATED TRANSCRIPTIONAL REPRESSOR"/>
    <property type="match status" value="1"/>
</dbReference>
<dbReference type="SMART" id="SM00354">
    <property type="entry name" value="HTH_LACI"/>
    <property type="match status" value="1"/>
</dbReference>
<dbReference type="EMBL" id="JBFNQN010000009">
    <property type="protein sequence ID" value="MEW9265979.1"/>
    <property type="molecule type" value="Genomic_DNA"/>
</dbReference>
<protein>
    <submittedName>
        <fullName evidence="6">LacI family DNA-binding transcriptional regulator</fullName>
    </submittedName>
</protein>
<dbReference type="InterPro" id="IPR046335">
    <property type="entry name" value="LacI/GalR-like_sensor"/>
</dbReference>
<dbReference type="PANTHER" id="PTHR30146:SF153">
    <property type="entry name" value="LACTOSE OPERON REPRESSOR"/>
    <property type="match status" value="1"/>
</dbReference>
<keyword evidence="2 6" id="KW-0238">DNA-binding</keyword>
<organism evidence="6 7">
    <name type="scientific">Kineococcus endophyticus</name>
    <dbReference type="NCBI Taxonomy" id="1181883"/>
    <lineage>
        <taxon>Bacteria</taxon>
        <taxon>Bacillati</taxon>
        <taxon>Actinomycetota</taxon>
        <taxon>Actinomycetes</taxon>
        <taxon>Kineosporiales</taxon>
        <taxon>Kineosporiaceae</taxon>
        <taxon>Kineococcus</taxon>
    </lineage>
</organism>
<dbReference type="InterPro" id="IPR010982">
    <property type="entry name" value="Lambda_DNA-bd_dom_sf"/>
</dbReference>
<dbReference type="Gene3D" id="3.40.50.2300">
    <property type="match status" value="2"/>
</dbReference>
<dbReference type="CDD" id="cd01392">
    <property type="entry name" value="HTH_LacI"/>
    <property type="match status" value="1"/>
</dbReference>
<dbReference type="Proteomes" id="UP001555826">
    <property type="component" value="Unassembled WGS sequence"/>
</dbReference>
<dbReference type="PROSITE" id="PS50932">
    <property type="entry name" value="HTH_LACI_2"/>
    <property type="match status" value="1"/>
</dbReference>
<dbReference type="PRINTS" id="PR00036">
    <property type="entry name" value="HTHLACI"/>
</dbReference>
<sequence length="346" mass="36175">MSGEVLATPPPRRNPSLADVAKVAGVSSQTVSRVVNGHGNVVAATRERVLEALQSVGYRPNAAARALATGRSRALGVLTFSVSRLGDVRSLSGISAAASRAGYSISLLSLREATRTGVDAGIAHLTGQDVDGLVIIEAEVLDSPVFAVPASVPLVVTDAVASQRYPNVDTDQAAGAALAVDHLLRLGHRTVHHVSGPGSSRAARERQRSWETTLRAQGRPVPPAHAGDWTSASGYRIGRVLAHRPPGEVSAVFSANDQMALGVLRAFHEAGVDVPGDVSVVGFDDTAEAGDFWPPLTTVRQDFEGVGELCVSLLLDQIQHPGPVSTRTHRVPVQLVVRASTAPPRS</sequence>
<reference evidence="6 7" key="1">
    <citation type="submission" date="2024-07" db="EMBL/GenBank/DDBJ databases">
        <authorList>
            <person name="Thanompreechachai J."/>
            <person name="Duangmal K."/>
        </authorList>
    </citation>
    <scope>NUCLEOTIDE SEQUENCE [LARGE SCALE GENOMIC DNA]</scope>
    <source>
        <strain evidence="6 7">KCTC 19886</strain>
    </source>
</reference>
<evidence type="ECO:0000256" key="4">
    <source>
        <dbReference type="SAM" id="MobiDB-lite"/>
    </source>
</evidence>
<evidence type="ECO:0000313" key="6">
    <source>
        <dbReference type="EMBL" id="MEW9265979.1"/>
    </source>
</evidence>